<protein>
    <recommendedName>
        <fullName evidence="3">Head-to-tail adaptor</fullName>
    </recommendedName>
</protein>
<dbReference type="Proteomes" id="UP001501417">
    <property type="component" value="Unassembled WGS sequence"/>
</dbReference>
<comment type="caution">
    <text evidence="1">The sequence shown here is derived from an EMBL/GenBank/DDBJ whole genome shotgun (WGS) entry which is preliminary data.</text>
</comment>
<evidence type="ECO:0000313" key="2">
    <source>
        <dbReference type="Proteomes" id="UP001501417"/>
    </source>
</evidence>
<accession>A0ABP8F496</accession>
<sequence>MATPADVDALLAGQTDAIVPLITTMAKAYTRGQGFDGDEPNAEIAAVITTASARLAANPKQLGNTDTAGPFSEAVVGGFNGWTLAEQFVLNRYRKRAM</sequence>
<dbReference type="RefSeq" id="WP_264043165.1">
    <property type="nucleotide sequence ID" value="NZ_BAABGF010000052.1"/>
</dbReference>
<evidence type="ECO:0000313" key="1">
    <source>
        <dbReference type="EMBL" id="GAA4294699.1"/>
    </source>
</evidence>
<gene>
    <name evidence="1" type="ORF">GCM10023161_44440</name>
</gene>
<evidence type="ECO:0008006" key="3">
    <source>
        <dbReference type="Google" id="ProtNLM"/>
    </source>
</evidence>
<organism evidence="1 2">
    <name type="scientific">Mycobacterium paraffinicum</name>
    <dbReference type="NCBI Taxonomy" id="53378"/>
    <lineage>
        <taxon>Bacteria</taxon>
        <taxon>Bacillati</taxon>
        <taxon>Actinomycetota</taxon>
        <taxon>Actinomycetes</taxon>
        <taxon>Mycobacteriales</taxon>
        <taxon>Mycobacteriaceae</taxon>
        <taxon>Mycobacterium</taxon>
    </lineage>
</organism>
<dbReference type="EMBL" id="BAABGF010000052">
    <property type="protein sequence ID" value="GAA4294699.1"/>
    <property type="molecule type" value="Genomic_DNA"/>
</dbReference>
<reference evidence="2" key="1">
    <citation type="journal article" date="2019" name="Int. J. Syst. Evol. Microbiol.">
        <title>The Global Catalogue of Microorganisms (GCM) 10K type strain sequencing project: providing services to taxonomists for standard genome sequencing and annotation.</title>
        <authorList>
            <consortium name="The Broad Institute Genomics Platform"/>
            <consortium name="The Broad Institute Genome Sequencing Center for Infectious Disease"/>
            <person name="Wu L."/>
            <person name="Ma J."/>
        </authorList>
    </citation>
    <scope>NUCLEOTIDE SEQUENCE [LARGE SCALE GENOMIC DNA]</scope>
    <source>
        <strain evidence="2">JCM 17782</strain>
    </source>
</reference>
<proteinExistence type="predicted"/>
<keyword evidence="2" id="KW-1185">Reference proteome</keyword>
<name>A0ABP8F496_9MYCO</name>